<feature type="region of interest" description="Disordered" evidence="4">
    <location>
        <begin position="640"/>
        <end position="681"/>
    </location>
</feature>
<evidence type="ECO:0000313" key="6">
    <source>
        <dbReference type="EMBL" id="KAG0263646.1"/>
    </source>
</evidence>
<keyword evidence="7" id="KW-1185">Reference proteome</keyword>
<dbReference type="InterPro" id="IPR000719">
    <property type="entry name" value="Prot_kinase_dom"/>
</dbReference>
<dbReference type="GO" id="GO:0035556">
    <property type="term" value="P:intracellular signal transduction"/>
    <property type="evidence" value="ECO:0007669"/>
    <property type="project" value="TreeGrafter"/>
</dbReference>
<evidence type="ECO:0000256" key="4">
    <source>
        <dbReference type="SAM" id="MobiDB-lite"/>
    </source>
</evidence>
<comment type="caution">
    <text evidence="6">The sequence shown here is derived from an EMBL/GenBank/DDBJ whole genome shotgun (WGS) entry which is preliminary data.</text>
</comment>
<dbReference type="PANTHER" id="PTHR24346">
    <property type="entry name" value="MAP/MICROTUBULE AFFINITY-REGULATING KINASE"/>
    <property type="match status" value="1"/>
</dbReference>
<feature type="region of interest" description="Disordered" evidence="4">
    <location>
        <begin position="187"/>
        <end position="211"/>
    </location>
</feature>
<dbReference type="GO" id="GO:0005524">
    <property type="term" value="F:ATP binding"/>
    <property type="evidence" value="ECO:0007669"/>
    <property type="project" value="UniProtKB-UniRule"/>
</dbReference>
<dbReference type="Proteomes" id="UP000807716">
    <property type="component" value="Unassembled WGS sequence"/>
</dbReference>
<feature type="binding site" evidence="3">
    <location>
        <position position="171"/>
    </location>
    <ligand>
        <name>ATP</name>
        <dbReference type="ChEBI" id="CHEBI:30616"/>
    </ligand>
</feature>
<protein>
    <recommendedName>
        <fullName evidence="5">Protein kinase domain-containing protein</fullName>
    </recommendedName>
</protein>
<feature type="region of interest" description="Disordered" evidence="4">
    <location>
        <begin position="695"/>
        <end position="821"/>
    </location>
</feature>
<evidence type="ECO:0000256" key="2">
    <source>
        <dbReference type="ARBA" id="ARBA00022840"/>
    </source>
</evidence>
<gene>
    <name evidence="6" type="ORF">DFQ27_001657</name>
</gene>
<dbReference type="SUPFAM" id="SSF56112">
    <property type="entry name" value="Protein kinase-like (PK-like)"/>
    <property type="match status" value="1"/>
</dbReference>
<feature type="compositionally biased region" description="Basic residues" evidence="4">
    <location>
        <begin position="479"/>
        <end position="488"/>
    </location>
</feature>
<feature type="compositionally biased region" description="Basic and acidic residues" evidence="4">
    <location>
        <begin position="640"/>
        <end position="662"/>
    </location>
</feature>
<dbReference type="PANTHER" id="PTHR24346:SF77">
    <property type="entry name" value="SERINE THREONINE PROTEIN KINASE"/>
    <property type="match status" value="1"/>
</dbReference>
<proteinExistence type="predicted"/>
<evidence type="ECO:0000256" key="1">
    <source>
        <dbReference type="ARBA" id="ARBA00022741"/>
    </source>
</evidence>
<dbReference type="AlphaFoldDB" id="A0A9P6QCI7"/>
<feature type="region of interest" description="Disordered" evidence="4">
    <location>
        <begin position="595"/>
        <end position="618"/>
    </location>
</feature>
<dbReference type="PROSITE" id="PS50011">
    <property type="entry name" value="PROTEIN_KINASE_DOM"/>
    <property type="match status" value="1"/>
</dbReference>
<dbReference type="PROSITE" id="PS00107">
    <property type="entry name" value="PROTEIN_KINASE_ATP"/>
    <property type="match status" value="1"/>
</dbReference>
<dbReference type="CDD" id="cd14008">
    <property type="entry name" value="STKc_LKB1_CaMKK"/>
    <property type="match status" value="1"/>
</dbReference>
<dbReference type="FunFam" id="1.10.510.10:FF:000571">
    <property type="entry name" value="Maternal embryonic leucine zipper kinase"/>
    <property type="match status" value="1"/>
</dbReference>
<accession>A0A9P6QCI7</accession>
<dbReference type="GO" id="GO:0004674">
    <property type="term" value="F:protein serine/threonine kinase activity"/>
    <property type="evidence" value="ECO:0007669"/>
    <property type="project" value="TreeGrafter"/>
</dbReference>
<feature type="compositionally biased region" description="Low complexity" evidence="4">
    <location>
        <begin position="719"/>
        <end position="728"/>
    </location>
</feature>
<feature type="compositionally biased region" description="Polar residues" evidence="4">
    <location>
        <begin position="730"/>
        <end position="742"/>
    </location>
</feature>
<feature type="compositionally biased region" description="Low complexity" evidence="4">
    <location>
        <begin position="607"/>
        <end position="618"/>
    </location>
</feature>
<evidence type="ECO:0000259" key="5">
    <source>
        <dbReference type="PROSITE" id="PS50011"/>
    </source>
</evidence>
<organism evidence="6 7">
    <name type="scientific">Actinomortierella ambigua</name>
    <dbReference type="NCBI Taxonomy" id="1343610"/>
    <lineage>
        <taxon>Eukaryota</taxon>
        <taxon>Fungi</taxon>
        <taxon>Fungi incertae sedis</taxon>
        <taxon>Mucoromycota</taxon>
        <taxon>Mortierellomycotina</taxon>
        <taxon>Mortierellomycetes</taxon>
        <taxon>Mortierellales</taxon>
        <taxon>Mortierellaceae</taxon>
        <taxon>Actinomortierella</taxon>
    </lineage>
</organism>
<feature type="domain" description="Protein kinase" evidence="5">
    <location>
        <begin position="142"/>
        <end position="432"/>
    </location>
</feature>
<dbReference type="Pfam" id="PF00069">
    <property type="entry name" value="Pkinase"/>
    <property type="match status" value="1"/>
</dbReference>
<evidence type="ECO:0000313" key="7">
    <source>
        <dbReference type="Proteomes" id="UP000807716"/>
    </source>
</evidence>
<dbReference type="Gene3D" id="1.10.510.10">
    <property type="entry name" value="Transferase(Phosphotransferase) domain 1"/>
    <property type="match status" value="1"/>
</dbReference>
<feature type="compositionally biased region" description="Low complexity" evidence="4">
    <location>
        <begin position="98"/>
        <end position="112"/>
    </location>
</feature>
<sequence>MTHQTDLQDKAVVPDLRETSMKLDHAEAPADITTTVESIDSQFGPPVFTVSPGQTLVNDLYSGLPLTSSPPSRSASSIAGDFHQQQINNNLLSSFSSTHSSSYSTTTSRRSSMQFSKPVEVKETLDASVTENAEGGRQLNQYALKEIIGRGAYGIVNLGVDVETGTQYAIKEFSKSKLRKKDKANLFKLGPRGRGRGRRPADAPAAPGSTGSPLDLIRGEIAILKKLNHINIVKLYEVLDDATDDSMYMVFEMCTKGILMNVSLSEEPQGAFSDAECRDVFQQMVLGIEYLHEHDIVHRDIKPDNLLRSDDGTVKIVDFGVSEMFDKGKDLTKKSAGSPAFMAPELCKHDHGEVSGKATDVWSMGVTLYCLRYGRLPFLSGNILDLQQMIRANEPDLSKEQDPAFTHFMKGLLSKDPADRLTIDDMRNDPWLTNNGMEPLITKEENIQNAVMELTDDDLRGAIRTIANLATVMKAITKFKRPTKRPSTHSRPDSGRFDDADGTGAKAKGDSVAATGGISVSGTNPVVITTTPAATAALAANVDQGGLENISADHVRIVPPTPVDPTPIDMDKLTTLLEPATTAPTTGAITVNVELNHKQEEKEEKVTATSSSSSDTEAALAHVTLEESGEVDITVATKEETKKVEEEEKQQQQQPEAEKEPAATEPEAEPSHEGEGEGYMECNMETGMCYWVPAKKVVQEDHEEPSSSSPSSDDKKPEPAAAAPLETPSVEDTTVNTASTAASMEVVAPKPSTASTVSTILPSMSSTSESTPYEPSRTPSPSPYGSSSSPLRSGSSSPAFGSSTSSSSSSTPGKKSSVGKLSAARLAFFERKGQE</sequence>
<reference evidence="6" key="1">
    <citation type="journal article" date="2020" name="Fungal Divers.">
        <title>Resolving the Mortierellaceae phylogeny through synthesis of multi-gene phylogenetics and phylogenomics.</title>
        <authorList>
            <person name="Vandepol N."/>
            <person name="Liber J."/>
            <person name="Desiro A."/>
            <person name="Na H."/>
            <person name="Kennedy M."/>
            <person name="Barry K."/>
            <person name="Grigoriev I.V."/>
            <person name="Miller A.N."/>
            <person name="O'Donnell K."/>
            <person name="Stajich J.E."/>
            <person name="Bonito G."/>
        </authorList>
    </citation>
    <scope>NUCLEOTIDE SEQUENCE</scope>
    <source>
        <strain evidence="6">BC1065</strain>
    </source>
</reference>
<feature type="compositionally biased region" description="Low complexity" evidence="4">
    <location>
        <begin position="758"/>
        <end position="816"/>
    </location>
</feature>
<keyword evidence="2 3" id="KW-0067">ATP-binding</keyword>
<dbReference type="InterPro" id="IPR017441">
    <property type="entry name" value="Protein_kinase_ATP_BS"/>
</dbReference>
<feature type="region of interest" description="Disordered" evidence="4">
    <location>
        <begin position="479"/>
        <end position="511"/>
    </location>
</feature>
<keyword evidence="1 3" id="KW-0547">Nucleotide-binding</keyword>
<dbReference type="EMBL" id="JAAAJB010000157">
    <property type="protein sequence ID" value="KAG0263646.1"/>
    <property type="molecule type" value="Genomic_DNA"/>
</dbReference>
<dbReference type="SMART" id="SM00220">
    <property type="entry name" value="S_TKc"/>
    <property type="match status" value="1"/>
</dbReference>
<evidence type="ECO:0000256" key="3">
    <source>
        <dbReference type="PROSITE-ProRule" id="PRU10141"/>
    </source>
</evidence>
<dbReference type="OrthoDB" id="68483at2759"/>
<dbReference type="GO" id="GO:0005737">
    <property type="term" value="C:cytoplasm"/>
    <property type="evidence" value="ECO:0007669"/>
    <property type="project" value="TreeGrafter"/>
</dbReference>
<feature type="compositionally biased region" description="Basic and acidic residues" evidence="4">
    <location>
        <begin position="490"/>
        <end position="499"/>
    </location>
</feature>
<feature type="compositionally biased region" description="Basic and acidic residues" evidence="4">
    <location>
        <begin position="595"/>
        <end position="606"/>
    </location>
</feature>
<dbReference type="InterPro" id="IPR011009">
    <property type="entry name" value="Kinase-like_dom_sf"/>
</dbReference>
<dbReference type="Gene3D" id="3.30.200.20">
    <property type="entry name" value="Phosphorylase Kinase, domain 1"/>
    <property type="match status" value="1"/>
</dbReference>
<feature type="region of interest" description="Disordered" evidence="4">
    <location>
        <begin position="98"/>
        <end position="117"/>
    </location>
</feature>
<name>A0A9P6QCI7_9FUNG</name>